<gene>
    <name evidence="7" type="ORF">A2870_01745</name>
</gene>
<dbReference type="Proteomes" id="UP000179102">
    <property type="component" value="Unassembled WGS sequence"/>
</dbReference>
<evidence type="ECO:0000259" key="6">
    <source>
        <dbReference type="Pfam" id="PF01370"/>
    </source>
</evidence>
<evidence type="ECO:0000256" key="4">
    <source>
        <dbReference type="ARBA" id="ARBA00023239"/>
    </source>
</evidence>
<dbReference type="STRING" id="1797711.A2870_01745"/>
<dbReference type="InterPro" id="IPR036291">
    <property type="entry name" value="NAD(P)-bd_dom_sf"/>
</dbReference>
<dbReference type="InterPro" id="IPR001509">
    <property type="entry name" value="Epimerase_deHydtase"/>
</dbReference>
<dbReference type="GO" id="GO:0048040">
    <property type="term" value="F:UDP-glucuronate decarboxylase activity"/>
    <property type="evidence" value="ECO:0007669"/>
    <property type="project" value="TreeGrafter"/>
</dbReference>
<keyword evidence="5" id="KW-0472">Membrane</keyword>
<evidence type="ECO:0000313" key="8">
    <source>
        <dbReference type="Proteomes" id="UP000179102"/>
    </source>
</evidence>
<dbReference type="InterPro" id="IPR044516">
    <property type="entry name" value="UXS-like"/>
</dbReference>
<reference evidence="7 8" key="1">
    <citation type="journal article" date="2016" name="Nat. Commun.">
        <title>Thousands of microbial genomes shed light on interconnected biogeochemical processes in an aquifer system.</title>
        <authorList>
            <person name="Anantharaman K."/>
            <person name="Brown C.T."/>
            <person name="Hug L.A."/>
            <person name="Sharon I."/>
            <person name="Castelle C.J."/>
            <person name="Probst A.J."/>
            <person name="Thomas B.C."/>
            <person name="Singh A."/>
            <person name="Wilkins M.J."/>
            <person name="Karaoz U."/>
            <person name="Brodie E.L."/>
            <person name="Williams K.H."/>
            <person name="Hubbard S.S."/>
            <person name="Banfield J.F."/>
        </authorList>
    </citation>
    <scope>NUCLEOTIDE SEQUENCE [LARGE SCALE GENOMIC DNA]</scope>
</reference>
<keyword evidence="5" id="KW-1133">Transmembrane helix</keyword>
<keyword evidence="5" id="KW-0812">Transmembrane</keyword>
<dbReference type="SUPFAM" id="SSF51735">
    <property type="entry name" value="NAD(P)-binding Rossmann-fold domains"/>
    <property type="match status" value="1"/>
</dbReference>
<evidence type="ECO:0000256" key="2">
    <source>
        <dbReference type="ARBA" id="ARBA00022793"/>
    </source>
</evidence>
<dbReference type="PANTHER" id="PTHR43078">
    <property type="entry name" value="UDP-GLUCURONIC ACID DECARBOXYLASE-RELATED"/>
    <property type="match status" value="1"/>
</dbReference>
<dbReference type="GO" id="GO:0005737">
    <property type="term" value="C:cytoplasm"/>
    <property type="evidence" value="ECO:0007669"/>
    <property type="project" value="TreeGrafter"/>
</dbReference>
<evidence type="ECO:0000313" key="7">
    <source>
        <dbReference type="EMBL" id="OGD87016.1"/>
    </source>
</evidence>
<dbReference type="GO" id="GO:0042732">
    <property type="term" value="P:D-xylose metabolic process"/>
    <property type="evidence" value="ECO:0007669"/>
    <property type="project" value="InterPro"/>
</dbReference>
<organism evidence="7 8">
    <name type="scientific">Candidatus Curtissbacteria bacterium RIFCSPHIGHO2_01_FULL_41_11</name>
    <dbReference type="NCBI Taxonomy" id="1797711"/>
    <lineage>
        <taxon>Bacteria</taxon>
        <taxon>Candidatus Curtissiibacteriota</taxon>
    </lineage>
</organism>
<proteinExistence type="predicted"/>
<sequence>MRNPVLNEDFHKIANSQLNIKKFAKKTILISGAGGMIGGYLTEFFLYLNETANLKIKVIAQVRDEKKAQKRFVSYRKRADFVLKEQNVIYPIKIAGGINYIIHAASHASPKYFAIDPVSTLLPNVIGTKNLLEIARTKKAEGFLFLSSGEIYGFLDKNQFPTKETDCGRIDPINIRSCYGESKRLGESMCISYLKQYAVPSKIARLFHTYGPGLDLEDGRVFADFTKDIIEGKNIVINSQGRAKRSFCYLSDATEGLLTVLLKGNSGEAYNVGNKKEEVTIKELAQRLVKIFPEKKLKIIFKPNDQKTGYLPSSIERSCPDTAKIERLGWFTKHTIENGFRRTVLSFT</sequence>
<feature type="domain" description="NAD-dependent epimerase/dehydratase" evidence="6">
    <location>
        <begin position="28"/>
        <end position="273"/>
    </location>
</feature>
<comment type="caution">
    <text evidence="7">The sequence shown here is derived from an EMBL/GenBank/DDBJ whole genome shotgun (WGS) entry which is preliminary data.</text>
</comment>
<feature type="transmembrane region" description="Helical" evidence="5">
    <location>
        <begin position="28"/>
        <end position="48"/>
    </location>
</feature>
<dbReference type="AlphaFoldDB" id="A0A1F5G570"/>
<evidence type="ECO:0000256" key="5">
    <source>
        <dbReference type="SAM" id="Phobius"/>
    </source>
</evidence>
<dbReference type="PANTHER" id="PTHR43078:SF6">
    <property type="entry name" value="UDP-GLUCURONIC ACID DECARBOXYLASE 1"/>
    <property type="match status" value="1"/>
</dbReference>
<evidence type="ECO:0000256" key="1">
    <source>
        <dbReference type="ARBA" id="ARBA00001911"/>
    </source>
</evidence>
<keyword evidence="2" id="KW-0210">Decarboxylase</keyword>
<dbReference type="Pfam" id="PF01370">
    <property type="entry name" value="Epimerase"/>
    <property type="match status" value="1"/>
</dbReference>
<dbReference type="GO" id="GO:0070403">
    <property type="term" value="F:NAD+ binding"/>
    <property type="evidence" value="ECO:0007669"/>
    <property type="project" value="InterPro"/>
</dbReference>
<comment type="cofactor">
    <cofactor evidence="1">
        <name>NAD(+)</name>
        <dbReference type="ChEBI" id="CHEBI:57540"/>
    </cofactor>
</comment>
<accession>A0A1F5G570</accession>
<evidence type="ECO:0000256" key="3">
    <source>
        <dbReference type="ARBA" id="ARBA00023027"/>
    </source>
</evidence>
<dbReference type="EMBL" id="MFAZ01000024">
    <property type="protein sequence ID" value="OGD87016.1"/>
    <property type="molecule type" value="Genomic_DNA"/>
</dbReference>
<protein>
    <recommendedName>
        <fullName evidence="6">NAD-dependent epimerase/dehydratase domain-containing protein</fullName>
    </recommendedName>
</protein>
<name>A0A1F5G570_9BACT</name>
<keyword evidence="3" id="KW-0520">NAD</keyword>
<dbReference type="Gene3D" id="3.40.50.720">
    <property type="entry name" value="NAD(P)-binding Rossmann-like Domain"/>
    <property type="match status" value="1"/>
</dbReference>
<keyword evidence="4" id="KW-0456">Lyase</keyword>